<evidence type="ECO:0000256" key="9">
    <source>
        <dbReference type="ARBA" id="ARBA00022968"/>
    </source>
</evidence>
<dbReference type="Pfam" id="PF03360">
    <property type="entry name" value="Glyco_transf_43"/>
    <property type="match status" value="1"/>
</dbReference>
<evidence type="ECO:0000256" key="5">
    <source>
        <dbReference type="ARBA" id="ARBA00012641"/>
    </source>
</evidence>
<dbReference type="GO" id="GO:0005975">
    <property type="term" value="P:carbohydrate metabolic process"/>
    <property type="evidence" value="ECO:0007669"/>
    <property type="project" value="TreeGrafter"/>
</dbReference>
<evidence type="ECO:0000256" key="13">
    <source>
        <dbReference type="ARBA" id="ARBA00023180"/>
    </source>
</evidence>
<evidence type="ECO:0000256" key="2">
    <source>
        <dbReference type="ARBA" id="ARBA00004323"/>
    </source>
</evidence>
<dbReference type="OrthoDB" id="675023at2759"/>
<name>A0A6A4VXL2_AMPAM</name>
<evidence type="ECO:0000256" key="14">
    <source>
        <dbReference type="ARBA" id="ARBA00023211"/>
    </source>
</evidence>
<dbReference type="EMBL" id="VIIS01001674">
    <property type="protein sequence ID" value="KAF0294608.1"/>
    <property type="molecule type" value="Genomic_DNA"/>
</dbReference>
<evidence type="ECO:0000256" key="11">
    <source>
        <dbReference type="ARBA" id="ARBA00023034"/>
    </source>
</evidence>
<evidence type="ECO:0000256" key="8">
    <source>
        <dbReference type="ARBA" id="ARBA00022723"/>
    </source>
</evidence>
<evidence type="ECO:0000256" key="7">
    <source>
        <dbReference type="ARBA" id="ARBA00022692"/>
    </source>
</evidence>
<evidence type="ECO:0000256" key="18">
    <source>
        <dbReference type="RuleBase" id="RU363127"/>
    </source>
</evidence>
<keyword evidence="6 18" id="KW-0808">Transferase</keyword>
<evidence type="ECO:0000256" key="12">
    <source>
        <dbReference type="ARBA" id="ARBA00023136"/>
    </source>
</evidence>
<keyword evidence="13" id="KW-0325">Glycoprotein</keyword>
<reference evidence="19 20" key="1">
    <citation type="submission" date="2019-07" db="EMBL/GenBank/DDBJ databases">
        <title>Draft genome assembly of a fouling barnacle, Amphibalanus amphitrite (Darwin, 1854): The first reference genome for Thecostraca.</title>
        <authorList>
            <person name="Kim W."/>
        </authorList>
    </citation>
    <scope>NUCLEOTIDE SEQUENCE [LARGE SCALE GENOMIC DNA]</scope>
    <source>
        <strain evidence="19">SNU_AA5</strain>
        <tissue evidence="19">Soma without cirri and trophi</tissue>
    </source>
</reference>
<keyword evidence="11 18" id="KW-0333">Golgi apparatus</keyword>
<feature type="active site" description="Proton donor/acceptor" evidence="16">
    <location>
        <position position="249"/>
    </location>
</feature>
<evidence type="ECO:0000256" key="1">
    <source>
        <dbReference type="ARBA" id="ARBA00001936"/>
    </source>
</evidence>
<evidence type="ECO:0000256" key="16">
    <source>
        <dbReference type="PIRSR" id="PIRSR605027-1"/>
    </source>
</evidence>
<dbReference type="PANTHER" id="PTHR10896:SF51">
    <property type="entry name" value="GALACTOSYLGALACTOSYLXYLOSYLPROTEIN 3-BETA-GLUCURONOSYLTRANSFERASE S"/>
    <property type="match status" value="1"/>
</dbReference>
<dbReference type="PANTHER" id="PTHR10896">
    <property type="entry name" value="GALACTOSYLGALACTOSYLXYLOSYLPROTEIN 3-BETA-GLUCURONOSYLTRANSFERASE BETA-1,3-GLUCURONYLTRANSFERASE"/>
    <property type="match status" value="1"/>
</dbReference>
<keyword evidence="8 17" id="KW-0479">Metal-binding</keyword>
<dbReference type="Gene3D" id="3.90.550.10">
    <property type="entry name" value="Spore Coat Polysaccharide Biosynthesis Protein SpsA, Chain A"/>
    <property type="match status" value="1"/>
</dbReference>
<evidence type="ECO:0000256" key="3">
    <source>
        <dbReference type="ARBA" id="ARBA00004922"/>
    </source>
</evidence>
<sequence>MSYLKISVMKYLLALLCIIGILAMVLTKSKSPPYEPGHIEKTVKCKSDLMERRQLPTADPRPVLYVVTPTYRRVEQVAELTRLGQTLLTVPHLVWMVVEDADACSPHVAALLDRLGIPYVHLASAMPAQYRSERYVPRGVSNRRAAMTWLRDQSPQPTGVMYFLDDDNTIDIRLLEQMRHTKKVSMFPVGLVADYLVSSPIVQEGRVTGWFDGWIVDRQFPVDMAGFAVNLSLVMASDALMPYHAGYEEDKLLRAFGITMDEIEPLANQCTEILVWHTKTKKNQPPSLRREVASHPNSNIAALAENMERIAMATT</sequence>
<dbReference type="GO" id="GO:0046872">
    <property type="term" value="F:metal ion binding"/>
    <property type="evidence" value="ECO:0007669"/>
    <property type="project" value="UniProtKB-KW"/>
</dbReference>
<comment type="subcellular location">
    <subcellularLocation>
        <location evidence="2 18">Golgi apparatus membrane</location>
        <topology evidence="2 18">Single-pass type II membrane protein</topology>
    </subcellularLocation>
</comment>
<organism evidence="19 20">
    <name type="scientific">Amphibalanus amphitrite</name>
    <name type="common">Striped barnacle</name>
    <name type="synonym">Balanus amphitrite</name>
    <dbReference type="NCBI Taxonomy" id="1232801"/>
    <lineage>
        <taxon>Eukaryota</taxon>
        <taxon>Metazoa</taxon>
        <taxon>Ecdysozoa</taxon>
        <taxon>Arthropoda</taxon>
        <taxon>Crustacea</taxon>
        <taxon>Multicrustacea</taxon>
        <taxon>Cirripedia</taxon>
        <taxon>Thoracica</taxon>
        <taxon>Thoracicalcarea</taxon>
        <taxon>Balanomorpha</taxon>
        <taxon>Balanoidea</taxon>
        <taxon>Balanidae</taxon>
        <taxon>Amphibalaninae</taxon>
        <taxon>Amphibalanus</taxon>
    </lineage>
</organism>
<evidence type="ECO:0000256" key="15">
    <source>
        <dbReference type="ARBA" id="ARBA00047979"/>
    </source>
</evidence>
<comment type="caution">
    <text evidence="19">The sequence shown here is derived from an EMBL/GenBank/DDBJ whole genome shotgun (WGS) entry which is preliminary data.</text>
</comment>
<keyword evidence="9 18" id="KW-0735">Signal-anchor</keyword>
<dbReference type="UniPathway" id="UPA00378"/>
<accession>A0A6A4VXL2</accession>
<dbReference type="InterPro" id="IPR005027">
    <property type="entry name" value="Glyco_trans_43"/>
</dbReference>
<dbReference type="GO" id="GO:0015018">
    <property type="term" value="F:galactosylgalactosylxylosylprotein 3-beta-glucuronosyltransferase activity"/>
    <property type="evidence" value="ECO:0007669"/>
    <property type="project" value="UniProtKB-UniRule"/>
</dbReference>
<comment type="catalytic activity">
    <reaction evidence="15 18">
        <text>3-O-(beta-D-galactosyl-(1-&gt;3)-beta-D-galactosyl-(1-&gt;4)-beta-D-xylosyl)-L-seryl-[protein] + UDP-alpha-D-glucuronate = 3-O-(beta-D-GlcA-(1-&gt;3)-beta-D-Gal-(1-&gt;3)-beta-D-Gal-(1-&gt;4)-beta-D-Xyl)-L-seryl-[protein] + UDP + H(+)</text>
        <dbReference type="Rhea" id="RHEA:24168"/>
        <dbReference type="Rhea" id="RHEA-COMP:12571"/>
        <dbReference type="Rhea" id="RHEA-COMP:12573"/>
        <dbReference type="ChEBI" id="CHEBI:15378"/>
        <dbReference type="ChEBI" id="CHEBI:58052"/>
        <dbReference type="ChEBI" id="CHEBI:58223"/>
        <dbReference type="ChEBI" id="CHEBI:132090"/>
        <dbReference type="ChEBI" id="CHEBI:132093"/>
        <dbReference type="EC" id="2.4.1.135"/>
    </reaction>
</comment>
<protein>
    <recommendedName>
        <fullName evidence="5 18">Galactosylgalactosylxylosylprotein 3-beta-glucuronosyltransferase</fullName>
        <ecNumber evidence="5 18">2.4.1.135</ecNumber>
    </recommendedName>
</protein>
<dbReference type="Proteomes" id="UP000440578">
    <property type="component" value="Unassembled WGS sequence"/>
</dbReference>
<dbReference type="FunFam" id="3.90.550.10:FF:000044">
    <property type="entry name" value="Galactosylgalactosylxylosylprotein 3-beta-glucuronosyltransferase"/>
    <property type="match status" value="1"/>
</dbReference>
<comment type="cofactor">
    <cofactor evidence="1 17 18">
        <name>Mn(2+)</name>
        <dbReference type="ChEBI" id="CHEBI:29035"/>
    </cofactor>
</comment>
<evidence type="ECO:0000256" key="17">
    <source>
        <dbReference type="PIRSR" id="PIRSR605027-3"/>
    </source>
</evidence>
<gene>
    <name evidence="19" type="primary">GlcAT-S</name>
    <name evidence="19" type="ORF">FJT64_007734</name>
</gene>
<keyword evidence="14 17" id="KW-0464">Manganese</keyword>
<dbReference type="SUPFAM" id="SSF53448">
    <property type="entry name" value="Nucleotide-diphospho-sugar transferases"/>
    <property type="match status" value="1"/>
</dbReference>
<keyword evidence="10" id="KW-1133">Transmembrane helix</keyword>
<dbReference type="CDD" id="cd00218">
    <property type="entry name" value="GlcAT-I"/>
    <property type="match status" value="1"/>
</dbReference>
<keyword evidence="12" id="KW-0472">Membrane</keyword>
<comment type="similarity">
    <text evidence="4 18">Belongs to the glycosyltransferase 43 family.</text>
</comment>
<dbReference type="EC" id="2.4.1.135" evidence="5 18"/>
<dbReference type="GO" id="GO:0050650">
    <property type="term" value="P:chondroitin sulfate proteoglycan biosynthetic process"/>
    <property type="evidence" value="ECO:0007669"/>
    <property type="project" value="TreeGrafter"/>
</dbReference>
<comment type="pathway">
    <text evidence="3 18">Protein modification; protein glycosylation.</text>
</comment>
<evidence type="ECO:0000313" key="20">
    <source>
        <dbReference type="Proteomes" id="UP000440578"/>
    </source>
</evidence>
<keyword evidence="20" id="KW-1185">Reference proteome</keyword>
<evidence type="ECO:0000256" key="4">
    <source>
        <dbReference type="ARBA" id="ARBA00007706"/>
    </source>
</evidence>
<dbReference type="AlphaFoldDB" id="A0A6A4VXL2"/>
<keyword evidence="7" id="KW-0812">Transmembrane</keyword>
<feature type="binding site" evidence="17">
    <location>
        <position position="167"/>
    </location>
    <ligand>
        <name>Mn(2+)</name>
        <dbReference type="ChEBI" id="CHEBI:29035"/>
    </ligand>
</feature>
<evidence type="ECO:0000256" key="6">
    <source>
        <dbReference type="ARBA" id="ARBA00022679"/>
    </source>
</evidence>
<dbReference type="GO" id="GO:0000139">
    <property type="term" value="C:Golgi membrane"/>
    <property type="evidence" value="ECO:0007669"/>
    <property type="project" value="UniProtKB-SubCell"/>
</dbReference>
<evidence type="ECO:0000313" key="19">
    <source>
        <dbReference type="EMBL" id="KAF0294608.1"/>
    </source>
</evidence>
<proteinExistence type="inferred from homology"/>
<evidence type="ECO:0000256" key="10">
    <source>
        <dbReference type="ARBA" id="ARBA00022989"/>
    </source>
</evidence>
<dbReference type="InterPro" id="IPR029044">
    <property type="entry name" value="Nucleotide-diphossugar_trans"/>
</dbReference>